<dbReference type="RefSeq" id="WP_143913286.1">
    <property type="nucleotide sequence ID" value="NZ_VLNT01000007.1"/>
</dbReference>
<name>A0A554S8L3_9ACTN</name>
<feature type="transmembrane region" description="Helical" evidence="5">
    <location>
        <begin position="56"/>
        <end position="73"/>
    </location>
</feature>
<feature type="transmembrane region" description="Helical" evidence="5">
    <location>
        <begin position="104"/>
        <end position="121"/>
    </location>
</feature>
<organism evidence="7 8">
    <name type="scientific">Aeromicrobium piscarium</name>
    <dbReference type="NCBI Taxonomy" id="2590901"/>
    <lineage>
        <taxon>Bacteria</taxon>
        <taxon>Bacillati</taxon>
        <taxon>Actinomycetota</taxon>
        <taxon>Actinomycetes</taxon>
        <taxon>Propionibacteriales</taxon>
        <taxon>Nocardioidaceae</taxon>
        <taxon>Aeromicrobium</taxon>
    </lineage>
</organism>
<reference evidence="7 8" key="1">
    <citation type="submission" date="2019-07" db="EMBL/GenBank/DDBJ databases">
        <authorList>
            <person name="Zhao L.H."/>
        </authorList>
    </citation>
    <scope>NUCLEOTIDE SEQUENCE [LARGE SCALE GENOMIC DNA]</scope>
    <source>
        <strain evidence="7 8">Co35</strain>
    </source>
</reference>
<keyword evidence="2 5" id="KW-0812">Transmembrane</keyword>
<protein>
    <recommendedName>
        <fullName evidence="6">Integral membrane bound transporter domain-containing protein</fullName>
    </recommendedName>
</protein>
<feature type="transmembrane region" description="Helical" evidence="5">
    <location>
        <begin position="128"/>
        <end position="146"/>
    </location>
</feature>
<comment type="caution">
    <text evidence="7">The sequence shown here is derived from an EMBL/GenBank/DDBJ whole genome shotgun (WGS) entry which is preliminary data.</text>
</comment>
<dbReference type="EMBL" id="VLNT01000007">
    <property type="protein sequence ID" value="TSD62688.1"/>
    <property type="molecule type" value="Genomic_DNA"/>
</dbReference>
<gene>
    <name evidence="7" type="ORF">FNM00_09885</name>
</gene>
<dbReference type="GO" id="GO:0016020">
    <property type="term" value="C:membrane"/>
    <property type="evidence" value="ECO:0007669"/>
    <property type="project" value="UniProtKB-SubCell"/>
</dbReference>
<comment type="subcellular location">
    <subcellularLocation>
        <location evidence="1">Membrane</location>
        <topology evidence="1">Multi-pass membrane protein</topology>
    </subcellularLocation>
</comment>
<proteinExistence type="predicted"/>
<evidence type="ECO:0000313" key="8">
    <source>
        <dbReference type="Proteomes" id="UP000316988"/>
    </source>
</evidence>
<keyword evidence="3 5" id="KW-1133">Transmembrane helix</keyword>
<dbReference type="OrthoDB" id="5198202at2"/>
<keyword evidence="8" id="KW-1185">Reference proteome</keyword>
<dbReference type="InterPro" id="IPR049453">
    <property type="entry name" value="Memb_transporter_dom"/>
</dbReference>
<feature type="transmembrane region" description="Helical" evidence="5">
    <location>
        <begin position="80"/>
        <end position="98"/>
    </location>
</feature>
<evidence type="ECO:0000256" key="1">
    <source>
        <dbReference type="ARBA" id="ARBA00004141"/>
    </source>
</evidence>
<keyword evidence="4 5" id="KW-0472">Membrane</keyword>
<evidence type="ECO:0000256" key="4">
    <source>
        <dbReference type="ARBA" id="ARBA00023136"/>
    </source>
</evidence>
<sequence>MREVPFRRLRMPRPQTTFADRVRSLRHQWRFILQVSVATGGAFAFATHVLGHQQAFFAPIAAVLAIMAGPGLRARVTFEIVMGVAVGVLVGELLILGIGRGPWQITLVAALMVVISTLVGIKGMAMTQAINSGVLLAAVVPLPGATDPALTRFLDSLVGGLLGFAMVLLVPRNPVRDIDGDVQKLLRRLGGVLSRIAQALRTDDPSLADLALEEARATQGLIDSVSETASNVAEIARMSPMRWRQRGDVARYAASVTDLDNAMRDARVLARRVAAMLRHHETAPPGLDDAVDRLVVAVGTFSDDLAQDADFENAREDLVEATRIAMASLPEIITVNTASIVAQIRSLSADLMLASGANRSDLDRRLDVD</sequence>
<evidence type="ECO:0000256" key="3">
    <source>
        <dbReference type="ARBA" id="ARBA00022989"/>
    </source>
</evidence>
<evidence type="ECO:0000256" key="5">
    <source>
        <dbReference type="SAM" id="Phobius"/>
    </source>
</evidence>
<evidence type="ECO:0000313" key="7">
    <source>
        <dbReference type="EMBL" id="TSD62688.1"/>
    </source>
</evidence>
<feature type="transmembrane region" description="Helical" evidence="5">
    <location>
        <begin position="31"/>
        <end position="50"/>
    </location>
</feature>
<feature type="domain" description="Integral membrane bound transporter" evidence="6">
    <location>
        <begin position="44"/>
        <end position="165"/>
    </location>
</feature>
<evidence type="ECO:0000259" key="6">
    <source>
        <dbReference type="Pfam" id="PF13515"/>
    </source>
</evidence>
<accession>A0A554S8L3</accession>
<evidence type="ECO:0000256" key="2">
    <source>
        <dbReference type="ARBA" id="ARBA00022692"/>
    </source>
</evidence>
<dbReference type="AlphaFoldDB" id="A0A554S8L3"/>
<dbReference type="Pfam" id="PF13515">
    <property type="entry name" value="FUSC_2"/>
    <property type="match status" value="1"/>
</dbReference>
<dbReference type="Proteomes" id="UP000316988">
    <property type="component" value="Unassembled WGS sequence"/>
</dbReference>